<evidence type="ECO:0000256" key="1">
    <source>
        <dbReference type="ARBA" id="ARBA00008710"/>
    </source>
</evidence>
<gene>
    <name evidence="3" type="ORF">JOF53_003327</name>
</gene>
<dbReference type="PANTHER" id="PTHR39428:SF1">
    <property type="entry name" value="F420H(2)-DEPENDENT QUINONE REDUCTASE RV1261C"/>
    <property type="match status" value="1"/>
</dbReference>
<organism evidence="3 4">
    <name type="scientific">Crossiella equi</name>
    <dbReference type="NCBI Taxonomy" id="130796"/>
    <lineage>
        <taxon>Bacteria</taxon>
        <taxon>Bacillati</taxon>
        <taxon>Actinomycetota</taxon>
        <taxon>Actinomycetes</taxon>
        <taxon>Pseudonocardiales</taxon>
        <taxon>Pseudonocardiaceae</taxon>
        <taxon>Crossiella</taxon>
    </lineage>
</organism>
<dbReference type="Gene3D" id="2.30.110.10">
    <property type="entry name" value="Electron Transport, Fmn-binding Protein, Chain A"/>
    <property type="match status" value="1"/>
</dbReference>
<protein>
    <submittedName>
        <fullName evidence="3">Deazaflavin-dependent oxidoreductase (Nitroreductase family)</fullName>
    </submittedName>
</protein>
<comment type="caution">
    <text evidence="3">The sequence shown here is derived from an EMBL/GenBank/DDBJ whole genome shotgun (WGS) entry which is preliminary data.</text>
</comment>
<name>A0ABS5ACZ4_9PSEU</name>
<keyword evidence="4" id="KW-1185">Reference proteome</keyword>
<dbReference type="InterPro" id="IPR004378">
    <property type="entry name" value="F420H2_quin_Rdtase"/>
</dbReference>
<dbReference type="NCBIfam" id="TIGR00026">
    <property type="entry name" value="hi_GC_TIGR00026"/>
    <property type="match status" value="1"/>
</dbReference>
<comment type="similarity">
    <text evidence="1">Belongs to the F420H(2)-dependent quinone reductase family.</text>
</comment>
<dbReference type="Pfam" id="PF04075">
    <property type="entry name" value="F420H2_quin_red"/>
    <property type="match status" value="1"/>
</dbReference>
<comment type="catalytic activity">
    <reaction evidence="2">
        <text>oxidized coenzyme F420-(gamma-L-Glu)(n) + a quinol + H(+) = reduced coenzyme F420-(gamma-L-Glu)(n) + a quinone</text>
        <dbReference type="Rhea" id="RHEA:39663"/>
        <dbReference type="Rhea" id="RHEA-COMP:12939"/>
        <dbReference type="Rhea" id="RHEA-COMP:14378"/>
        <dbReference type="ChEBI" id="CHEBI:15378"/>
        <dbReference type="ChEBI" id="CHEBI:24646"/>
        <dbReference type="ChEBI" id="CHEBI:132124"/>
        <dbReference type="ChEBI" id="CHEBI:133980"/>
        <dbReference type="ChEBI" id="CHEBI:139511"/>
    </reaction>
</comment>
<dbReference type="EMBL" id="JAGIOO010000001">
    <property type="protein sequence ID" value="MBP2474455.1"/>
    <property type="molecule type" value="Genomic_DNA"/>
</dbReference>
<reference evidence="3 4" key="1">
    <citation type="submission" date="2021-03" db="EMBL/GenBank/DDBJ databases">
        <title>Sequencing the genomes of 1000 actinobacteria strains.</title>
        <authorList>
            <person name="Klenk H.-P."/>
        </authorList>
    </citation>
    <scope>NUCLEOTIDE SEQUENCE [LARGE SCALE GENOMIC DNA]</scope>
    <source>
        <strain evidence="3 4">DSM 44580</strain>
    </source>
</reference>
<accession>A0ABS5ACZ4</accession>
<proteinExistence type="inferred from homology"/>
<dbReference type="InterPro" id="IPR012349">
    <property type="entry name" value="Split_barrel_FMN-bd"/>
</dbReference>
<dbReference type="PANTHER" id="PTHR39428">
    <property type="entry name" value="F420H(2)-DEPENDENT QUINONE REDUCTASE RV1261C"/>
    <property type="match status" value="1"/>
</dbReference>
<evidence type="ECO:0000313" key="3">
    <source>
        <dbReference type="EMBL" id="MBP2474455.1"/>
    </source>
</evidence>
<dbReference type="RefSeq" id="WP_086780292.1">
    <property type="nucleotide sequence ID" value="NZ_JAGIOO010000001.1"/>
</dbReference>
<evidence type="ECO:0000313" key="4">
    <source>
        <dbReference type="Proteomes" id="UP001519363"/>
    </source>
</evidence>
<evidence type="ECO:0000256" key="2">
    <source>
        <dbReference type="ARBA" id="ARBA00049106"/>
    </source>
</evidence>
<sequence length="144" mass="15683">MSTARPADSPTEWVRAHIDRYVATAGADGHDWQGTTTLLLTTTGRRTGVPRRTALIYQRDGADYVVVAAQGGAPAHPAWYLNLTAHPEVAVQVGGEKFTARARTATAAERARLWPVMTGAWPDYAEYQRRTSREIPVVLLSPAA</sequence>
<dbReference type="Proteomes" id="UP001519363">
    <property type="component" value="Unassembled WGS sequence"/>
</dbReference>